<sequence length="388" mass="44424">LLTPEALDATERALIFIPSMLTLEGLDNKDHIPVLKKSTPYLHPLFMQVWFKVLDTHHPSWGYWSVIVSDFAPNNLAQQMELAPMYKEGPYIGDEITGPVVARHLRALALKIDRIPLKELILVEEFVKFVPNVWKRSSADPFDSPITQRPMVHAFSFFIARLISRRTSLAEATVDSMECTYSYTIATLLASLLKSMIDEYPLAIEVIKSGLVRAIFRAYPCLYDLSHERSVSLEPRASLVHWLGGILDQISTFLIYFSVNRTFIRDKKRIAVRCEDHEEFLESRSRYLYDRWMMATEKAEGIRGLRQVLIDNQPSLMCGNANKSNAKDPFDIVVVLHARQRYIVHTSAKREIGKRRAPSSKRGTENVVETYNVIFRLAPQRSPATTLN</sequence>
<evidence type="ECO:0000313" key="1">
    <source>
        <dbReference type="EMBL" id="KAL0056755.1"/>
    </source>
</evidence>
<protein>
    <submittedName>
        <fullName evidence="1">Uncharacterized protein</fullName>
    </submittedName>
</protein>
<gene>
    <name evidence="1" type="ORF">AAF712_016637</name>
</gene>
<name>A0ABR2Z615_9AGAR</name>
<feature type="non-terminal residue" evidence="1">
    <location>
        <position position="1"/>
    </location>
</feature>
<dbReference type="EMBL" id="JBBXMP010000993">
    <property type="protein sequence ID" value="KAL0056755.1"/>
    <property type="molecule type" value="Genomic_DNA"/>
</dbReference>
<comment type="caution">
    <text evidence="1">The sequence shown here is derived from an EMBL/GenBank/DDBJ whole genome shotgun (WGS) entry which is preliminary data.</text>
</comment>
<dbReference type="Proteomes" id="UP001437256">
    <property type="component" value="Unassembled WGS sequence"/>
</dbReference>
<evidence type="ECO:0000313" key="2">
    <source>
        <dbReference type="Proteomes" id="UP001437256"/>
    </source>
</evidence>
<reference evidence="1 2" key="1">
    <citation type="submission" date="2024-05" db="EMBL/GenBank/DDBJ databases">
        <title>A draft genome resource for the thread blight pathogen Marasmius tenuissimus strain MS-2.</title>
        <authorList>
            <person name="Yulfo-Soto G.E."/>
            <person name="Baruah I.K."/>
            <person name="Amoako-Attah I."/>
            <person name="Bukari Y."/>
            <person name="Meinhardt L.W."/>
            <person name="Bailey B.A."/>
            <person name="Cohen S.P."/>
        </authorList>
    </citation>
    <scope>NUCLEOTIDE SEQUENCE [LARGE SCALE GENOMIC DNA]</scope>
    <source>
        <strain evidence="1 2">MS-2</strain>
    </source>
</reference>
<keyword evidence="2" id="KW-1185">Reference proteome</keyword>
<organism evidence="1 2">
    <name type="scientific">Marasmius tenuissimus</name>
    <dbReference type="NCBI Taxonomy" id="585030"/>
    <lineage>
        <taxon>Eukaryota</taxon>
        <taxon>Fungi</taxon>
        <taxon>Dikarya</taxon>
        <taxon>Basidiomycota</taxon>
        <taxon>Agaricomycotina</taxon>
        <taxon>Agaricomycetes</taxon>
        <taxon>Agaricomycetidae</taxon>
        <taxon>Agaricales</taxon>
        <taxon>Marasmiineae</taxon>
        <taxon>Marasmiaceae</taxon>
        <taxon>Marasmius</taxon>
    </lineage>
</organism>
<accession>A0ABR2Z615</accession>
<proteinExistence type="predicted"/>